<evidence type="ECO:0000259" key="1">
    <source>
        <dbReference type="Pfam" id="PF06568"/>
    </source>
</evidence>
<sequence>MNPFDLTMKWFSYRRTRAQLRNLSAEELKDIGLLPSDIDRVSARAFR</sequence>
<proteinExistence type="predicted"/>
<name>A0A1U9Z538_9HYPH</name>
<evidence type="ECO:0000313" key="2">
    <source>
        <dbReference type="EMBL" id="AQZ52829.1"/>
    </source>
</evidence>
<dbReference type="InterPro" id="IPR009506">
    <property type="entry name" value="YjiS-like"/>
</dbReference>
<gene>
    <name evidence="2" type="ORF">Mame_03524</name>
</gene>
<dbReference type="RefSeq" id="WP_018066572.1">
    <property type="nucleotide sequence ID" value="NZ_AQWH01000025.1"/>
</dbReference>
<dbReference type="OrthoDB" id="8244198at2"/>
<keyword evidence="3" id="KW-1185">Reference proteome</keyword>
<reference evidence="2 3" key="1">
    <citation type="submission" date="2017-03" db="EMBL/GenBank/DDBJ databases">
        <title>Foreign affairs: Plasmid Transfer between Roseobacters and Rhizobia.</title>
        <authorList>
            <person name="Bartling P."/>
            <person name="Bunk B."/>
            <person name="Overmann J."/>
            <person name="Brinkmann H."/>
            <person name="Petersen J."/>
        </authorList>
    </citation>
    <scope>NUCLEOTIDE SEQUENCE [LARGE SCALE GENOMIC DNA]</scope>
    <source>
        <strain evidence="2 3">MACL11</strain>
    </source>
</reference>
<dbReference type="KEGG" id="mmed:Mame_03524"/>
<accession>A0A1U9Z538</accession>
<dbReference type="EMBL" id="CP020330">
    <property type="protein sequence ID" value="AQZ52829.1"/>
    <property type="molecule type" value="Genomic_DNA"/>
</dbReference>
<dbReference type="Pfam" id="PF06568">
    <property type="entry name" value="YjiS-like"/>
    <property type="match status" value="1"/>
</dbReference>
<protein>
    <recommendedName>
        <fullName evidence="1">YjiS-like domain-containing protein</fullName>
    </recommendedName>
</protein>
<dbReference type="Proteomes" id="UP000191135">
    <property type="component" value="Chromosome"/>
</dbReference>
<feature type="domain" description="YjiS-like" evidence="1">
    <location>
        <begin position="8"/>
        <end position="39"/>
    </location>
</feature>
<dbReference type="AlphaFoldDB" id="A0A1U9Z538"/>
<organism evidence="2 3">
    <name type="scientific">Martelella mediterranea DSM 17316</name>
    <dbReference type="NCBI Taxonomy" id="1122214"/>
    <lineage>
        <taxon>Bacteria</taxon>
        <taxon>Pseudomonadati</taxon>
        <taxon>Pseudomonadota</taxon>
        <taxon>Alphaproteobacteria</taxon>
        <taxon>Hyphomicrobiales</taxon>
        <taxon>Aurantimonadaceae</taxon>
        <taxon>Martelella</taxon>
    </lineage>
</organism>
<evidence type="ECO:0000313" key="3">
    <source>
        <dbReference type="Proteomes" id="UP000191135"/>
    </source>
</evidence>